<dbReference type="OrthoDB" id="7391925at2"/>
<evidence type="ECO:0000256" key="1">
    <source>
        <dbReference type="SAM" id="SignalP"/>
    </source>
</evidence>
<feature type="chain" id="PRO_5020803854" evidence="1">
    <location>
        <begin position="23"/>
        <end position="127"/>
    </location>
</feature>
<reference evidence="3" key="1">
    <citation type="submission" date="2019-01" db="EMBL/GenBank/DDBJ databases">
        <title>Cytophagaceae bacterium strain CAR-16.</title>
        <authorList>
            <person name="Chen W.-M."/>
        </authorList>
    </citation>
    <scope>NUCLEOTIDE SEQUENCE [LARGE SCALE GENOMIC DNA]</scope>
    <source>
        <strain evidence="3">CHR27</strain>
    </source>
</reference>
<evidence type="ECO:0000313" key="3">
    <source>
        <dbReference type="Proteomes" id="UP000290958"/>
    </source>
</evidence>
<keyword evidence="1" id="KW-0732">Signal</keyword>
<dbReference type="RefSeq" id="WP_129402699.1">
    <property type="nucleotide sequence ID" value="NZ_SBKP01000001.1"/>
</dbReference>
<dbReference type="EMBL" id="SBKP01000001">
    <property type="protein sequence ID" value="RXR30932.1"/>
    <property type="molecule type" value="Genomic_DNA"/>
</dbReference>
<gene>
    <name evidence="2" type="ORF">EQG66_01185</name>
</gene>
<name>A0A4Q1KMJ2_9SPHN</name>
<evidence type="ECO:0000313" key="2">
    <source>
        <dbReference type="EMBL" id="RXR30932.1"/>
    </source>
</evidence>
<proteinExistence type="predicted"/>
<comment type="caution">
    <text evidence="2">The sequence shown here is derived from an EMBL/GenBank/DDBJ whole genome shotgun (WGS) entry which is preliminary data.</text>
</comment>
<protein>
    <submittedName>
        <fullName evidence="2">Uncharacterized protein</fullName>
    </submittedName>
</protein>
<dbReference type="Proteomes" id="UP000290958">
    <property type="component" value="Unassembled WGS sequence"/>
</dbReference>
<accession>A0A4Q1KMJ2</accession>
<sequence length="127" mass="13794">MRPSRLAASAAALLIAATPAIAKDKKPDNLVAVGEPIDCINPRLIRSTHVRDDQTIDFEMNGNTIYRNTLPYKCSGLGFEERFSYKLSTSQLCSVDIITVLQSFGGGLSQGPSCGLGKFQKMEKAKK</sequence>
<feature type="signal peptide" evidence="1">
    <location>
        <begin position="1"/>
        <end position="22"/>
    </location>
</feature>
<dbReference type="AlphaFoldDB" id="A0A4Q1KMJ2"/>
<organism evidence="2 3">
    <name type="scientific">Sphingobium fluviale</name>
    <dbReference type="NCBI Taxonomy" id="2506423"/>
    <lineage>
        <taxon>Bacteria</taxon>
        <taxon>Pseudomonadati</taxon>
        <taxon>Pseudomonadota</taxon>
        <taxon>Alphaproteobacteria</taxon>
        <taxon>Sphingomonadales</taxon>
        <taxon>Sphingomonadaceae</taxon>
        <taxon>Sphingobium</taxon>
    </lineage>
</organism>
<keyword evidence="3" id="KW-1185">Reference proteome</keyword>